<proteinExistence type="predicted"/>
<reference evidence="1 2" key="1">
    <citation type="submission" date="2019-03" db="EMBL/GenBank/DDBJ databases">
        <title>Genomic Encyclopedia of Type Strains, Phase IV (KMG-IV): sequencing the most valuable type-strain genomes for metagenomic binning, comparative biology and taxonomic classification.</title>
        <authorList>
            <person name="Goeker M."/>
        </authorList>
    </citation>
    <scope>NUCLEOTIDE SEQUENCE [LARGE SCALE GENOMIC DNA]</scope>
    <source>
        <strain evidence="1 2">DSM 100309</strain>
    </source>
</reference>
<name>A0A4R3XT41_9PROT</name>
<dbReference type="Proteomes" id="UP000295367">
    <property type="component" value="Unassembled WGS sequence"/>
</dbReference>
<keyword evidence="2" id="KW-1185">Reference proteome</keyword>
<organism evidence="1 2">
    <name type="scientific">Sulfurirhabdus autotrophica</name>
    <dbReference type="NCBI Taxonomy" id="1706046"/>
    <lineage>
        <taxon>Bacteria</taxon>
        <taxon>Pseudomonadati</taxon>
        <taxon>Pseudomonadota</taxon>
        <taxon>Betaproteobacteria</taxon>
        <taxon>Nitrosomonadales</taxon>
        <taxon>Sulfuricellaceae</taxon>
        <taxon>Sulfurirhabdus</taxon>
    </lineage>
</organism>
<evidence type="ECO:0000313" key="2">
    <source>
        <dbReference type="Proteomes" id="UP000295367"/>
    </source>
</evidence>
<feature type="non-terminal residue" evidence="1">
    <location>
        <position position="213"/>
    </location>
</feature>
<accession>A0A4R3XT41</accession>
<dbReference type="AlphaFoldDB" id="A0A4R3XT41"/>
<evidence type="ECO:0000313" key="1">
    <source>
        <dbReference type="EMBL" id="TCV77437.1"/>
    </source>
</evidence>
<dbReference type="EMBL" id="SMCO01000056">
    <property type="protein sequence ID" value="TCV77437.1"/>
    <property type="molecule type" value="Genomic_DNA"/>
</dbReference>
<sequence length="213" mass="20843">MHETIQGVIIIVSGPVGVVTATVGRGSAGIEVAVGGVTVVGVDPRIGVVEVGNIVLEAVEGIEDAALLGGEFVVGIEYFFLDAVAHGVQGVVDVVELDVGDTGQAMGVIIGVGEVAAIGQGDAGELTNVVVVVTSGLAANGFAFEPATGPVAERGGDAVGVNYCKWVAIAIVGRDGGGLAQGVAEGVEVTSAVFGWGGGRVISRVVGVAGDVV</sequence>
<protein>
    <submittedName>
        <fullName evidence="1">Uncharacterized protein</fullName>
    </submittedName>
</protein>
<gene>
    <name evidence="1" type="ORF">EDC63_1562</name>
</gene>
<comment type="caution">
    <text evidence="1">The sequence shown here is derived from an EMBL/GenBank/DDBJ whole genome shotgun (WGS) entry which is preliminary data.</text>
</comment>